<comment type="caution">
    <text evidence="3">The sequence shown here is derived from an EMBL/GenBank/DDBJ whole genome shotgun (WGS) entry which is preliminary data.</text>
</comment>
<keyword evidence="4" id="KW-1185">Reference proteome</keyword>
<feature type="region of interest" description="Disordered" evidence="1">
    <location>
        <begin position="1"/>
        <end position="39"/>
    </location>
</feature>
<gene>
    <name evidence="3" type="ORF">ACFQE1_08195</name>
</gene>
<evidence type="ECO:0000259" key="2">
    <source>
        <dbReference type="Pfam" id="PF18545"/>
    </source>
</evidence>
<evidence type="ECO:0000256" key="1">
    <source>
        <dbReference type="SAM" id="MobiDB-lite"/>
    </source>
</evidence>
<evidence type="ECO:0000313" key="3">
    <source>
        <dbReference type="EMBL" id="MFC6724351.1"/>
    </source>
</evidence>
<organism evidence="3 4">
    <name type="scientific">Halobium palmae</name>
    <dbReference type="NCBI Taxonomy" id="1776492"/>
    <lineage>
        <taxon>Archaea</taxon>
        <taxon>Methanobacteriati</taxon>
        <taxon>Methanobacteriota</taxon>
        <taxon>Stenosarchaea group</taxon>
        <taxon>Halobacteria</taxon>
        <taxon>Halobacteriales</taxon>
        <taxon>Haloferacaceae</taxon>
        <taxon>Halobium</taxon>
    </lineage>
</organism>
<dbReference type="InterPro" id="IPR040624">
    <property type="entry name" value="HalOD1"/>
</dbReference>
<accession>A0ABD5RYJ8</accession>
<dbReference type="Pfam" id="PF18545">
    <property type="entry name" value="HalOD1"/>
    <property type="match status" value="1"/>
</dbReference>
<dbReference type="Proteomes" id="UP001596328">
    <property type="component" value="Unassembled WGS sequence"/>
</dbReference>
<dbReference type="AlphaFoldDB" id="A0ABD5RYJ8"/>
<reference evidence="3 4" key="1">
    <citation type="journal article" date="2019" name="Int. J. Syst. Evol. Microbiol.">
        <title>The Global Catalogue of Microorganisms (GCM) 10K type strain sequencing project: providing services to taxonomists for standard genome sequencing and annotation.</title>
        <authorList>
            <consortium name="The Broad Institute Genomics Platform"/>
            <consortium name="The Broad Institute Genome Sequencing Center for Infectious Disease"/>
            <person name="Wu L."/>
            <person name="Ma J."/>
        </authorList>
    </citation>
    <scope>NUCLEOTIDE SEQUENCE [LARGE SCALE GENOMIC DNA]</scope>
    <source>
        <strain evidence="3 4">NBRC 111368</strain>
    </source>
</reference>
<protein>
    <submittedName>
        <fullName evidence="3">HalOD1 output domain-containing protein</fullName>
    </submittedName>
</protein>
<feature type="domain" description="Halobacterial output" evidence="2">
    <location>
        <begin position="46"/>
        <end position="118"/>
    </location>
</feature>
<sequence>MLDYGKHTDGSDEVAATPAGNESVASDRSGEVDPSTGIVYERGDGQAISTAVAFAVAEHRGVDPVDLAGDTVLGDCVNLELLDSLSTGTGGREREWTFEFTLPRERVTVSSDGRITVTAADD</sequence>
<dbReference type="EMBL" id="JBHSWU010000156">
    <property type="protein sequence ID" value="MFC6724351.1"/>
    <property type="molecule type" value="Genomic_DNA"/>
</dbReference>
<evidence type="ECO:0000313" key="4">
    <source>
        <dbReference type="Proteomes" id="UP001596328"/>
    </source>
</evidence>
<feature type="compositionally biased region" description="Basic and acidic residues" evidence="1">
    <location>
        <begin position="1"/>
        <end position="10"/>
    </location>
</feature>
<proteinExistence type="predicted"/>
<name>A0ABD5RYJ8_9EURY</name>